<dbReference type="InterPro" id="IPR001451">
    <property type="entry name" value="Hexapep"/>
</dbReference>
<dbReference type="Gene3D" id="2.160.10.10">
    <property type="entry name" value="Hexapeptide repeat proteins"/>
    <property type="match status" value="1"/>
</dbReference>
<dbReference type="PANTHER" id="PTHR23416:SF78">
    <property type="entry name" value="LIPOPOLYSACCHARIDE BIOSYNTHESIS O-ACETYL TRANSFERASE WBBJ-RELATED"/>
    <property type="match status" value="1"/>
</dbReference>
<gene>
    <name evidence="1" type="ORF">GA0061101_113109</name>
</gene>
<dbReference type="GO" id="GO:0016740">
    <property type="term" value="F:transferase activity"/>
    <property type="evidence" value="ECO:0007669"/>
    <property type="project" value="UniProtKB-KW"/>
</dbReference>
<dbReference type="RefSeq" id="WP_092575104.1">
    <property type="nucleotide sequence ID" value="NZ_FMAF01000013.1"/>
</dbReference>
<dbReference type="CDD" id="cd04647">
    <property type="entry name" value="LbH_MAT_like"/>
    <property type="match status" value="1"/>
</dbReference>
<dbReference type="Pfam" id="PF00132">
    <property type="entry name" value="Hexapep"/>
    <property type="match status" value="1"/>
</dbReference>
<organism evidence="1 2">
    <name type="scientific">Rhizobium lusitanum</name>
    <dbReference type="NCBI Taxonomy" id="293958"/>
    <lineage>
        <taxon>Bacteria</taxon>
        <taxon>Pseudomonadati</taxon>
        <taxon>Pseudomonadota</taxon>
        <taxon>Alphaproteobacteria</taxon>
        <taxon>Hyphomicrobiales</taxon>
        <taxon>Rhizobiaceae</taxon>
        <taxon>Rhizobium/Agrobacterium group</taxon>
        <taxon>Rhizobium</taxon>
    </lineage>
</organism>
<reference evidence="1 2" key="1">
    <citation type="submission" date="2016-08" db="EMBL/GenBank/DDBJ databases">
        <authorList>
            <person name="Seilhamer J.J."/>
        </authorList>
    </citation>
    <scope>NUCLEOTIDE SEQUENCE [LARGE SCALE GENOMIC DNA]</scope>
    <source>
        <strain evidence="1 2">P1-7</strain>
    </source>
</reference>
<sequence>MRGIAWFYRLKAIFVRGVLTISRSTKIPLGTTIIWKRGSVRIGAKGHFRKGVVIDAQKGSIDIGNHVSFNEYTILLGSGGISIGNDVRIAAHAMVVSFDHNFDDLTQPIRQQGLTRKPVVIEDDVWIGAGAKILGGSHIARGCVIGANAVVKGKTEPYGIYVGAPARLLKWRGQKDNSTAENIEQLLSSKRLTNR</sequence>
<dbReference type="InterPro" id="IPR051159">
    <property type="entry name" value="Hexapeptide_acetyltransf"/>
</dbReference>
<dbReference type="OrthoDB" id="9815592at2"/>
<dbReference type="SUPFAM" id="SSF51161">
    <property type="entry name" value="Trimeric LpxA-like enzymes"/>
    <property type="match status" value="1"/>
</dbReference>
<name>A0A1C3WMB3_9HYPH</name>
<keyword evidence="1" id="KW-0808">Transferase</keyword>
<protein>
    <submittedName>
        <fullName evidence="1">Acetyltransferase (Isoleucine patch superfamily)</fullName>
    </submittedName>
</protein>
<evidence type="ECO:0000313" key="1">
    <source>
        <dbReference type="EMBL" id="SCB41109.1"/>
    </source>
</evidence>
<dbReference type="Proteomes" id="UP000199205">
    <property type="component" value="Unassembled WGS sequence"/>
</dbReference>
<dbReference type="AlphaFoldDB" id="A0A1C3WMB3"/>
<dbReference type="PANTHER" id="PTHR23416">
    <property type="entry name" value="SIALIC ACID SYNTHASE-RELATED"/>
    <property type="match status" value="1"/>
</dbReference>
<dbReference type="InterPro" id="IPR011004">
    <property type="entry name" value="Trimer_LpxA-like_sf"/>
</dbReference>
<proteinExistence type="predicted"/>
<evidence type="ECO:0000313" key="2">
    <source>
        <dbReference type="Proteomes" id="UP000199205"/>
    </source>
</evidence>
<accession>A0A1C3WMB3</accession>
<dbReference type="EMBL" id="FMAF01000013">
    <property type="protein sequence ID" value="SCB41109.1"/>
    <property type="molecule type" value="Genomic_DNA"/>
</dbReference>